<dbReference type="EMBL" id="CP070496">
    <property type="protein sequence ID" value="QSB05536.1"/>
    <property type="molecule type" value="Genomic_DNA"/>
</dbReference>
<dbReference type="InterPro" id="IPR013525">
    <property type="entry name" value="ABC2_TM"/>
</dbReference>
<reference evidence="11" key="1">
    <citation type="submission" date="2021-02" db="EMBL/GenBank/DDBJ databases">
        <title>Natronoglycomyces albus gen. nov., sp. nov, a haloalkaliphilic actinobacterium from a soda solonchak soil.</title>
        <authorList>
            <person name="Sorokin D.Y."/>
            <person name="Khijniak T.V."/>
            <person name="Zakharycheva A.P."/>
            <person name="Boueva O.V."/>
            <person name="Ariskina E.V."/>
            <person name="Hahnke R.L."/>
            <person name="Bunk B."/>
            <person name="Sproer C."/>
            <person name="Schumann P."/>
            <person name="Evtushenko L.I."/>
            <person name="Kublanov I.V."/>
        </authorList>
    </citation>
    <scope>NUCLEOTIDE SEQUENCE</scope>
    <source>
        <strain evidence="11">DSM 106290</strain>
    </source>
</reference>
<evidence type="ECO:0000256" key="9">
    <source>
        <dbReference type="RuleBase" id="RU361157"/>
    </source>
</evidence>
<feature type="transmembrane region" description="Helical" evidence="9">
    <location>
        <begin position="95"/>
        <end position="122"/>
    </location>
</feature>
<dbReference type="PANTHER" id="PTHR30294">
    <property type="entry name" value="MEMBRANE COMPONENT OF ABC TRANSPORTER YHHJ-RELATED"/>
    <property type="match status" value="1"/>
</dbReference>
<evidence type="ECO:0000313" key="11">
    <source>
        <dbReference type="EMBL" id="QSB05536.1"/>
    </source>
</evidence>
<dbReference type="RefSeq" id="WP_213171544.1">
    <property type="nucleotide sequence ID" value="NZ_CP070496.1"/>
</dbReference>
<keyword evidence="6 9" id="KW-1133">Transmembrane helix</keyword>
<dbReference type="PANTHER" id="PTHR30294:SF38">
    <property type="entry name" value="TRANSPORT PERMEASE PROTEIN"/>
    <property type="match status" value="1"/>
</dbReference>
<evidence type="ECO:0000256" key="7">
    <source>
        <dbReference type="ARBA" id="ARBA00023136"/>
    </source>
</evidence>
<keyword evidence="8" id="KW-0046">Antibiotic resistance</keyword>
<accession>A0A895XSL4</accession>
<evidence type="ECO:0000256" key="1">
    <source>
        <dbReference type="ARBA" id="ARBA00004651"/>
    </source>
</evidence>
<dbReference type="AlphaFoldDB" id="A0A895XSL4"/>
<keyword evidence="12" id="KW-1185">Reference proteome</keyword>
<evidence type="ECO:0000313" key="12">
    <source>
        <dbReference type="Proteomes" id="UP000662939"/>
    </source>
</evidence>
<dbReference type="GO" id="GO:0046677">
    <property type="term" value="P:response to antibiotic"/>
    <property type="evidence" value="ECO:0007669"/>
    <property type="project" value="UniProtKB-KW"/>
</dbReference>
<dbReference type="InterPro" id="IPR047817">
    <property type="entry name" value="ABC2_TM_bact-type"/>
</dbReference>
<evidence type="ECO:0000256" key="2">
    <source>
        <dbReference type="ARBA" id="ARBA00007783"/>
    </source>
</evidence>
<proteinExistence type="inferred from homology"/>
<dbReference type="Proteomes" id="UP000662939">
    <property type="component" value="Chromosome"/>
</dbReference>
<dbReference type="GO" id="GO:0043190">
    <property type="term" value="C:ATP-binding cassette (ABC) transporter complex"/>
    <property type="evidence" value="ECO:0007669"/>
    <property type="project" value="InterPro"/>
</dbReference>
<feature type="transmembrane region" description="Helical" evidence="9">
    <location>
        <begin position="218"/>
        <end position="240"/>
    </location>
</feature>
<feature type="transmembrane region" description="Helical" evidence="9">
    <location>
        <begin position="161"/>
        <end position="180"/>
    </location>
</feature>
<evidence type="ECO:0000256" key="4">
    <source>
        <dbReference type="ARBA" id="ARBA00022475"/>
    </source>
</evidence>
<evidence type="ECO:0000256" key="5">
    <source>
        <dbReference type="ARBA" id="ARBA00022692"/>
    </source>
</evidence>
<organism evidence="11 12">
    <name type="scientific">Natronoglycomyces albus</name>
    <dbReference type="NCBI Taxonomy" id="2811108"/>
    <lineage>
        <taxon>Bacteria</taxon>
        <taxon>Bacillati</taxon>
        <taxon>Actinomycetota</taxon>
        <taxon>Actinomycetes</taxon>
        <taxon>Glycomycetales</taxon>
        <taxon>Glycomycetaceae</taxon>
        <taxon>Natronoglycomyces</taxon>
    </lineage>
</organism>
<dbReference type="InterPro" id="IPR051449">
    <property type="entry name" value="ABC-2_transporter_component"/>
</dbReference>
<feature type="transmembrane region" description="Helical" evidence="9">
    <location>
        <begin position="54"/>
        <end position="74"/>
    </location>
</feature>
<feature type="transmembrane region" description="Helical" evidence="9">
    <location>
        <begin position="24"/>
        <end position="42"/>
    </location>
</feature>
<feature type="domain" description="ABC transmembrane type-2" evidence="10">
    <location>
        <begin position="22"/>
        <end position="243"/>
    </location>
</feature>
<feature type="transmembrane region" description="Helical" evidence="9">
    <location>
        <begin position="128"/>
        <end position="154"/>
    </location>
</feature>
<evidence type="ECO:0000256" key="6">
    <source>
        <dbReference type="ARBA" id="ARBA00022989"/>
    </source>
</evidence>
<comment type="subcellular location">
    <subcellularLocation>
        <location evidence="1 9">Cell membrane</location>
        <topology evidence="1 9">Multi-pass membrane protein</topology>
    </subcellularLocation>
</comment>
<keyword evidence="4 9" id="KW-1003">Cell membrane</keyword>
<evidence type="ECO:0000259" key="10">
    <source>
        <dbReference type="PROSITE" id="PS51012"/>
    </source>
</evidence>
<keyword evidence="7 9" id="KW-0472">Membrane</keyword>
<name>A0A895XSL4_9ACTN</name>
<keyword evidence="5 9" id="KW-0812">Transmembrane</keyword>
<dbReference type="Pfam" id="PF01061">
    <property type="entry name" value="ABC2_membrane"/>
    <property type="match status" value="1"/>
</dbReference>
<dbReference type="PROSITE" id="PS51012">
    <property type="entry name" value="ABC_TM2"/>
    <property type="match status" value="1"/>
</dbReference>
<dbReference type="GO" id="GO:0140359">
    <property type="term" value="F:ABC-type transporter activity"/>
    <property type="evidence" value="ECO:0007669"/>
    <property type="project" value="InterPro"/>
</dbReference>
<comment type="similarity">
    <text evidence="2 9">Belongs to the ABC-2 integral membrane protein family.</text>
</comment>
<dbReference type="PIRSF" id="PIRSF006648">
    <property type="entry name" value="DrrB"/>
    <property type="match status" value="1"/>
</dbReference>
<keyword evidence="3 9" id="KW-0813">Transport</keyword>
<gene>
    <name evidence="11" type="ORF">JQS30_00920</name>
</gene>
<evidence type="ECO:0000256" key="3">
    <source>
        <dbReference type="ARBA" id="ARBA00022448"/>
    </source>
</evidence>
<dbReference type="KEGG" id="nav:JQS30_00920"/>
<sequence>MNLRHTLVCAARVLRQIKSDRRTIGMMLAVPALLMTLMYFIFESSPEVFNRVGLIMLGVFPFVLMFLVTSVTMLRERTGGTLERLMTTPCGKFDLIAGYAIAFGLAAAAQSSIAAAVAYWFLGLETVGSVGLVVLIAVVTALLGMALGLLVSAFARSEFQAVQFMPVVVVPQLLLCGLIWPREEMAGWLQAVSDLLPLTYAIEALGEVQVNAEATGTLWFSLGIVGGAAIVAVIAGALTLRRRTA</sequence>
<protein>
    <recommendedName>
        <fullName evidence="9">Transport permease protein</fullName>
    </recommendedName>
</protein>
<dbReference type="InterPro" id="IPR000412">
    <property type="entry name" value="ABC_2_transport"/>
</dbReference>
<evidence type="ECO:0000256" key="8">
    <source>
        <dbReference type="ARBA" id="ARBA00023251"/>
    </source>
</evidence>